<evidence type="ECO:0000313" key="4">
    <source>
        <dbReference type="EMBL" id="MFN2977550.1"/>
    </source>
</evidence>
<dbReference type="Pfam" id="PF18818">
    <property type="entry name" value="MPTase-PolyVal"/>
    <property type="match status" value="1"/>
</dbReference>
<name>A0ABW9KS61_9BACT</name>
<evidence type="ECO:0000256" key="1">
    <source>
        <dbReference type="SAM" id="MobiDB-lite"/>
    </source>
</evidence>
<dbReference type="InterPro" id="IPR041459">
    <property type="entry name" value="MPTase-PolyVal"/>
</dbReference>
<dbReference type="InterPro" id="IPR017113">
    <property type="entry name" value="Antirestriction_ArdC"/>
</dbReference>
<dbReference type="Proteomes" id="UP001634747">
    <property type="component" value="Unassembled WGS sequence"/>
</dbReference>
<feature type="region of interest" description="Disordered" evidence="1">
    <location>
        <begin position="298"/>
        <end position="324"/>
    </location>
</feature>
<dbReference type="Pfam" id="PF08401">
    <property type="entry name" value="ArdcN"/>
    <property type="match status" value="1"/>
</dbReference>
<organism evidence="4 5">
    <name type="scientific">Terriglobus aquaticus</name>
    <dbReference type="NCBI Taxonomy" id="940139"/>
    <lineage>
        <taxon>Bacteria</taxon>
        <taxon>Pseudomonadati</taxon>
        <taxon>Acidobacteriota</taxon>
        <taxon>Terriglobia</taxon>
        <taxon>Terriglobales</taxon>
        <taxon>Acidobacteriaceae</taxon>
        <taxon>Terriglobus</taxon>
    </lineage>
</organism>
<keyword evidence="5" id="KW-1185">Reference proteome</keyword>
<comment type="caution">
    <text evidence="4">The sequence shown here is derived from an EMBL/GenBank/DDBJ whole genome shotgun (WGS) entry which is preliminary data.</text>
</comment>
<evidence type="ECO:0000259" key="3">
    <source>
        <dbReference type="Pfam" id="PF18818"/>
    </source>
</evidence>
<feature type="domain" description="Polyvalent protein metallopeptidase" evidence="3">
    <location>
        <begin position="174"/>
        <end position="285"/>
    </location>
</feature>
<evidence type="ECO:0000259" key="2">
    <source>
        <dbReference type="Pfam" id="PF08401"/>
    </source>
</evidence>
<dbReference type="EMBL" id="JBJYXY010000002">
    <property type="protein sequence ID" value="MFN2977550.1"/>
    <property type="molecule type" value="Genomic_DNA"/>
</dbReference>
<proteinExistence type="predicted"/>
<evidence type="ECO:0000313" key="5">
    <source>
        <dbReference type="Proteomes" id="UP001634747"/>
    </source>
</evidence>
<dbReference type="PIRSF" id="PIRSF037112">
    <property type="entry name" value="Antirestriction_ArdC"/>
    <property type="match status" value="1"/>
</dbReference>
<accession>A0ABW9KS61</accession>
<feature type="domain" description="N-terminal" evidence="2">
    <location>
        <begin position="10"/>
        <end position="129"/>
    </location>
</feature>
<gene>
    <name evidence="4" type="ORF">ACK2TP_17395</name>
</gene>
<dbReference type="RefSeq" id="WP_344688532.1">
    <property type="nucleotide sequence ID" value="NZ_BAABBH010000003.1"/>
</dbReference>
<sequence>MSKPNGDKLNIYQIVTDRIIASLEKGVVPWEKPWKTPRYAGGIFPRNFCTGKPYRGVNIMLLWGTGFSSPFWLTFKQAQELGGSVRKGERSERIVFYKQLAQRSKADQQGEDETETKRPPFMLTYYNVFNVEQCDGLDVPTIEEPLPNMVETDSACEAIVNNWAGRPNIRTEIESESRAYYRPSTDSVHLPARFRFIDTAHYYKTLFHELIHSTGHESRLARAFGVNFGDELYSKEELIAETGAAFLSAIAGIATEHSEENTTAYIQHWISALKQDNRLIVQAAASAQRAVDLIKGEGAAVEQGSEGETDETGSPSTDRMLLAA</sequence>
<dbReference type="InterPro" id="IPR013610">
    <property type="entry name" value="ArdC_N"/>
</dbReference>
<reference evidence="4 5" key="1">
    <citation type="submission" date="2024-12" db="EMBL/GenBank/DDBJ databases">
        <authorList>
            <person name="Lee Y."/>
        </authorList>
    </citation>
    <scope>NUCLEOTIDE SEQUENCE [LARGE SCALE GENOMIC DNA]</scope>
    <source>
        <strain evidence="4 5">03SUJ4</strain>
    </source>
</reference>
<protein>
    <submittedName>
        <fullName evidence="4">ArdC family protein</fullName>
    </submittedName>
</protein>